<accession>A0AAV0Z7G4</accession>
<keyword evidence="7" id="KW-0732">Signal</keyword>
<dbReference type="PANTHER" id="PTHR12411">
    <property type="entry name" value="CYSTEINE PROTEASE FAMILY C1-RELATED"/>
    <property type="match status" value="1"/>
</dbReference>
<keyword evidence="3" id="KW-0378">Hydrolase</keyword>
<keyword evidence="2" id="KW-0645">Protease</keyword>
<keyword evidence="6" id="KW-0325">Glycoprotein</keyword>
<dbReference type="Pfam" id="PF08246">
    <property type="entry name" value="Inhibitor_I29"/>
    <property type="match status" value="1"/>
</dbReference>
<dbReference type="InterPro" id="IPR000668">
    <property type="entry name" value="Peptidase_C1A_C"/>
</dbReference>
<reference evidence="10 11" key="1">
    <citation type="submission" date="2023-01" db="EMBL/GenBank/DDBJ databases">
        <authorList>
            <person name="Kreplak J."/>
        </authorList>
    </citation>
    <scope>NUCLEOTIDE SEQUENCE [LARGE SCALE GENOMIC DNA]</scope>
</reference>
<dbReference type="InterPro" id="IPR013128">
    <property type="entry name" value="Peptidase_C1A"/>
</dbReference>
<feature type="signal peptide" evidence="7">
    <location>
        <begin position="1"/>
        <end position="24"/>
    </location>
</feature>
<evidence type="ECO:0000259" key="9">
    <source>
        <dbReference type="SMART" id="SM00848"/>
    </source>
</evidence>
<dbReference type="PRINTS" id="PR00705">
    <property type="entry name" value="PAPAIN"/>
</dbReference>
<protein>
    <submittedName>
        <fullName evidence="10">Uncharacterized protein</fullName>
    </submittedName>
</protein>
<evidence type="ECO:0000256" key="2">
    <source>
        <dbReference type="ARBA" id="ARBA00022670"/>
    </source>
</evidence>
<proteinExistence type="inferred from homology"/>
<evidence type="ECO:0000256" key="6">
    <source>
        <dbReference type="ARBA" id="ARBA00023180"/>
    </source>
</evidence>
<dbReference type="EMBL" id="OX451735">
    <property type="protein sequence ID" value="CAI8593737.1"/>
    <property type="molecule type" value="Genomic_DNA"/>
</dbReference>
<keyword evidence="4" id="KW-0788">Thiol protease</keyword>
<keyword evidence="11" id="KW-1185">Reference proteome</keyword>
<feature type="domain" description="Cathepsin propeptide inhibitor" evidence="9">
    <location>
        <begin position="53"/>
        <end position="112"/>
    </location>
</feature>
<evidence type="ECO:0000256" key="4">
    <source>
        <dbReference type="ARBA" id="ARBA00022807"/>
    </source>
</evidence>
<dbReference type="SUPFAM" id="SSF54001">
    <property type="entry name" value="Cysteine proteinases"/>
    <property type="match status" value="1"/>
</dbReference>
<dbReference type="SMART" id="SM00848">
    <property type="entry name" value="Inhibitor_I29"/>
    <property type="match status" value="1"/>
</dbReference>
<dbReference type="CDD" id="cd02248">
    <property type="entry name" value="Peptidase_C1A"/>
    <property type="match status" value="1"/>
</dbReference>
<dbReference type="InterPro" id="IPR025660">
    <property type="entry name" value="Pept_his_AS"/>
</dbReference>
<name>A0AAV0Z7G4_VICFA</name>
<evidence type="ECO:0000259" key="8">
    <source>
        <dbReference type="SMART" id="SM00645"/>
    </source>
</evidence>
<dbReference type="Proteomes" id="UP001157006">
    <property type="component" value="Chromosome 1S"/>
</dbReference>
<evidence type="ECO:0000256" key="3">
    <source>
        <dbReference type="ARBA" id="ARBA00022801"/>
    </source>
</evidence>
<sequence>MISHTINLFLLFIISTTFLCLSSCDDVIPNKYSSILGPNNDKLPTQDEAIELFQLWKKENGRVYNDVTEMSKRLGIFLSNLRIITNANRKRKSSHDILLGLTNFADLSSKEFQESYLHELDLSDNTMKLQDDVELQNFTLPASVDWVTLGAVTDPMDQKNCNCCWAISAAGAIEGISKIKTGNLIKLSVQELVDCDPGSRGCEGGYVQTAYDWVINNDGITDEDSYPFTARKGPSCRSTMTKPRATISSYMGLDATEKALLIQTALQPISSCLYAIPEDFQHYTGGIYEGLKCPEDPKLANHCMLIVGYNTESKQDYWLVKNSMGAHWGMEGYMFIKRNNGRKYGVCGFNGWGSYPIKH</sequence>
<evidence type="ECO:0000256" key="1">
    <source>
        <dbReference type="ARBA" id="ARBA00008455"/>
    </source>
</evidence>
<evidence type="ECO:0000313" key="11">
    <source>
        <dbReference type="Proteomes" id="UP001157006"/>
    </source>
</evidence>
<evidence type="ECO:0000256" key="5">
    <source>
        <dbReference type="ARBA" id="ARBA00023157"/>
    </source>
</evidence>
<dbReference type="Gene3D" id="3.90.70.10">
    <property type="entry name" value="Cysteine proteinases"/>
    <property type="match status" value="1"/>
</dbReference>
<feature type="domain" description="Peptidase C1A papain C-terminal" evidence="8">
    <location>
        <begin position="140"/>
        <end position="357"/>
    </location>
</feature>
<dbReference type="InterPro" id="IPR039417">
    <property type="entry name" value="Peptidase_C1A_papain-like"/>
</dbReference>
<dbReference type="PROSITE" id="PS00639">
    <property type="entry name" value="THIOL_PROTEASE_HIS"/>
    <property type="match status" value="1"/>
</dbReference>
<organism evidence="10 11">
    <name type="scientific">Vicia faba</name>
    <name type="common">Broad bean</name>
    <name type="synonym">Faba vulgaris</name>
    <dbReference type="NCBI Taxonomy" id="3906"/>
    <lineage>
        <taxon>Eukaryota</taxon>
        <taxon>Viridiplantae</taxon>
        <taxon>Streptophyta</taxon>
        <taxon>Embryophyta</taxon>
        <taxon>Tracheophyta</taxon>
        <taxon>Spermatophyta</taxon>
        <taxon>Magnoliopsida</taxon>
        <taxon>eudicotyledons</taxon>
        <taxon>Gunneridae</taxon>
        <taxon>Pentapetalae</taxon>
        <taxon>rosids</taxon>
        <taxon>fabids</taxon>
        <taxon>Fabales</taxon>
        <taxon>Fabaceae</taxon>
        <taxon>Papilionoideae</taxon>
        <taxon>50 kb inversion clade</taxon>
        <taxon>NPAAA clade</taxon>
        <taxon>Hologalegina</taxon>
        <taxon>IRL clade</taxon>
        <taxon>Fabeae</taxon>
        <taxon>Vicia</taxon>
    </lineage>
</organism>
<evidence type="ECO:0000313" key="10">
    <source>
        <dbReference type="EMBL" id="CAI8593737.1"/>
    </source>
</evidence>
<dbReference type="Pfam" id="PF00112">
    <property type="entry name" value="Peptidase_C1"/>
    <property type="match status" value="1"/>
</dbReference>
<comment type="similarity">
    <text evidence="1">Belongs to the peptidase C1 family.</text>
</comment>
<dbReference type="GO" id="GO:0008234">
    <property type="term" value="F:cysteine-type peptidase activity"/>
    <property type="evidence" value="ECO:0007669"/>
    <property type="project" value="UniProtKB-KW"/>
</dbReference>
<dbReference type="InterPro" id="IPR013201">
    <property type="entry name" value="Prot_inhib_I29"/>
</dbReference>
<dbReference type="SMART" id="SM00645">
    <property type="entry name" value="Pept_C1"/>
    <property type="match status" value="1"/>
</dbReference>
<keyword evidence="5" id="KW-1015">Disulfide bond</keyword>
<dbReference type="FunFam" id="3.90.70.10:FF:000332">
    <property type="entry name" value="Cathepsin L1"/>
    <property type="match status" value="1"/>
</dbReference>
<evidence type="ECO:0000256" key="7">
    <source>
        <dbReference type="SAM" id="SignalP"/>
    </source>
</evidence>
<gene>
    <name evidence="10" type="ORF">VFH_I106640</name>
</gene>
<feature type="chain" id="PRO_5043370571" evidence="7">
    <location>
        <begin position="25"/>
        <end position="359"/>
    </location>
</feature>
<dbReference type="GO" id="GO:0006508">
    <property type="term" value="P:proteolysis"/>
    <property type="evidence" value="ECO:0007669"/>
    <property type="project" value="UniProtKB-KW"/>
</dbReference>
<dbReference type="AlphaFoldDB" id="A0AAV0Z7G4"/>
<dbReference type="InterPro" id="IPR038765">
    <property type="entry name" value="Papain-like_cys_pep_sf"/>
</dbReference>